<sequence>MTSNWAESFNNTTKDARGFPITAAVAFLRSKVQKWFASRKEKADKWTKPLAPEMEEDLALHFEKGRYLNVDSCGPYTLQVHPGGTVMTGGVVDLQEHTCTCGLFQCMKFPCPHACAASQERSISAYTLCSPYYTTEYWRRHMKEQLCQLVTRMIGNCLMTSRT</sequence>
<keyword evidence="2 4" id="KW-0863">Zinc-finger</keyword>
<accession>U5CUK2</accession>
<evidence type="ECO:0000259" key="5">
    <source>
        <dbReference type="PROSITE" id="PS50966"/>
    </source>
</evidence>
<dbReference type="InterPro" id="IPR006564">
    <property type="entry name" value="Znf_PMZ"/>
</dbReference>
<protein>
    <recommendedName>
        <fullName evidence="5">SWIM-type domain-containing protein</fullName>
    </recommendedName>
</protein>
<proteinExistence type="predicted"/>
<name>U5CUK2_AMBTC</name>
<dbReference type="SMART" id="SM00575">
    <property type="entry name" value="ZnF_PMZ"/>
    <property type="match status" value="1"/>
</dbReference>
<dbReference type="AlphaFoldDB" id="U5CUK2"/>
<dbReference type="PANTHER" id="PTHR31973">
    <property type="entry name" value="POLYPROTEIN, PUTATIVE-RELATED"/>
    <property type="match status" value="1"/>
</dbReference>
<evidence type="ECO:0000256" key="1">
    <source>
        <dbReference type="ARBA" id="ARBA00022723"/>
    </source>
</evidence>
<dbReference type="PROSITE" id="PS50966">
    <property type="entry name" value="ZF_SWIM"/>
    <property type="match status" value="1"/>
</dbReference>
<feature type="domain" description="SWIM-type" evidence="5">
    <location>
        <begin position="76"/>
        <end position="122"/>
    </location>
</feature>
<dbReference type="Pfam" id="PF04434">
    <property type="entry name" value="SWIM"/>
    <property type="match status" value="1"/>
</dbReference>
<keyword evidence="3" id="KW-0862">Zinc</keyword>
<dbReference type="PANTHER" id="PTHR31973:SF187">
    <property type="entry name" value="MUTATOR TRANSPOSASE MUDRA PROTEIN"/>
    <property type="match status" value="1"/>
</dbReference>
<dbReference type="Proteomes" id="UP000017836">
    <property type="component" value="Unassembled WGS sequence"/>
</dbReference>
<dbReference type="EMBL" id="KI397750">
    <property type="protein sequence ID" value="ERM93429.1"/>
    <property type="molecule type" value="Genomic_DNA"/>
</dbReference>
<dbReference type="Gramene" id="ERM93429">
    <property type="protein sequence ID" value="ERM93429"/>
    <property type="gene ID" value="AMTR_s03969p00007230"/>
</dbReference>
<evidence type="ECO:0000313" key="7">
    <source>
        <dbReference type="Proteomes" id="UP000017836"/>
    </source>
</evidence>
<dbReference type="InterPro" id="IPR007527">
    <property type="entry name" value="Znf_SWIM"/>
</dbReference>
<keyword evidence="1" id="KW-0479">Metal-binding</keyword>
<dbReference type="HOGENOM" id="CLU_141242_0_0_1"/>
<gene>
    <name evidence="6" type="ORF">AMTR_s03969p00007230</name>
</gene>
<evidence type="ECO:0000256" key="4">
    <source>
        <dbReference type="PROSITE-ProRule" id="PRU00325"/>
    </source>
</evidence>
<reference evidence="7" key="1">
    <citation type="journal article" date="2013" name="Science">
        <title>The Amborella genome and the evolution of flowering plants.</title>
        <authorList>
            <consortium name="Amborella Genome Project"/>
        </authorList>
    </citation>
    <scope>NUCLEOTIDE SEQUENCE [LARGE SCALE GENOMIC DNA]</scope>
</reference>
<organism evidence="6 7">
    <name type="scientific">Amborella trichopoda</name>
    <dbReference type="NCBI Taxonomy" id="13333"/>
    <lineage>
        <taxon>Eukaryota</taxon>
        <taxon>Viridiplantae</taxon>
        <taxon>Streptophyta</taxon>
        <taxon>Embryophyta</taxon>
        <taxon>Tracheophyta</taxon>
        <taxon>Spermatophyta</taxon>
        <taxon>Magnoliopsida</taxon>
        <taxon>Amborellales</taxon>
        <taxon>Amborellaceae</taxon>
        <taxon>Amborella</taxon>
    </lineage>
</organism>
<dbReference type="OMA" id="DEVKWET"/>
<dbReference type="GO" id="GO:0008270">
    <property type="term" value="F:zinc ion binding"/>
    <property type="evidence" value="ECO:0007669"/>
    <property type="project" value="UniProtKB-KW"/>
</dbReference>
<evidence type="ECO:0000313" key="6">
    <source>
        <dbReference type="EMBL" id="ERM93429.1"/>
    </source>
</evidence>
<evidence type="ECO:0000256" key="3">
    <source>
        <dbReference type="ARBA" id="ARBA00022833"/>
    </source>
</evidence>
<keyword evidence="7" id="KW-1185">Reference proteome</keyword>
<evidence type="ECO:0000256" key="2">
    <source>
        <dbReference type="ARBA" id="ARBA00022771"/>
    </source>
</evidence>